<protein>
    <submittedName>
        <fullName evidence="1">Uncharacterized protein</fullName>
    </submittedName>
</protein>
<dbReference type="EMBL" id="JAERUA010000001">
    <property type="protein sequence ID" value="KAI1904538.1"/>
    <property type="molecule type" value="Genomic_DNA"/>
</dbReference>
<sequence length="122" mass="13774">MSSARFRPVTYGFAAGREGNAESGLYWPLSAEPDTAGAILPLPKQQRALSFYRNRVDRPAKAHKVNVKGFCVKERDSPHVTTARESSPLLCPHIIYSLLYFRGLADRLQARWPIDWLPVVHL</sequence>
<name>A0A8T3EBD3_9TELE</name>
<dbReference type="AlphaFoldDB" id="A0A8T3EBD3"/>
<gene>
    <name evidence="1" type="ORF">AGOR_G00006670</name>
</gene>
<reference evidence="1" key="1">
    <citation type="submission" date="2021-01" db="EMBL/GenBank/DDBJ databases">
        <authorList>
            <person name="Zahm M."/>
            <person name="Roques C."/>
            <person name="Cabau C."/>
            <person name="Klopp C."/>
            <person name="Donnadieu C."/>
            <person name="Jouanno E."/>
            <person name="Lampietro C."/>
            <person name="Louis A."/>
            <person name="Herpin A."/>
            <person name="Echchiki A."/>
            <person name="Berthelot C."/>
            <person name="Parey E."/>
            <person name="Roest-Crollius H."/>
            <person name="Braasch I."/>
            <person name="Postlethwait J."/>
            <person name="Bobe J."/>
            <person name="Montfort J."/>
            <person name="Bouchez O."/>
            <person name="Begum T."/>
            <person name="Mejri S."/>
            <person name="Adams A."/>
            <person name="Chen W.-J."/>
            <person name="Guiguen Y."/>
        </authorList>
    </citation>
    <scope>NUCLEOTIDE SEQUENCE</scope>
    <source>
        <tissue evidence="1">Blood</tissue>
    </source>
</reference>
<proteinExistence type="predicted"/>
<accession>A0A8T3EBD3</accession>
<organism evidence="1 2">
    <name type="scientific">Albula goreensis</name>
    <dbReference type="NCBI Taxonomy" id="1534307"/>
    <lineage>
        <taxon>Eukaryota</taxon>
        <taxon>Metazoa</taxon>
        <taxon>Chordata</taxon>
        <taxon>Craniata</taxon>
        <taxon>Vertebrata</taxon>
        <taxon>Euteleostomi</taxon>
        <taxon>Actinopterygii</taxon>
        <taxon>Neopterygii</taxon>
        <taxon>Teleostei</taxon>
        <taxon>Albuliformes</taxon>
        <taxon>Albulidae</taxon>
        <taxon>Albula</taxon>
    </lineage>
</organism>
<evidence type="ECO:0000313" key="2">
    <source>
        <dbReference type="Proteomes" id="UP000829720"/>
    </source>
</evidence>
<dbReference type="Proteomes" id="UP000829720">
    <property type="component" value="Unassembled WGS sequence"/>
</dbReference>
<keyword evidence="2" id="KW-1185">Reference proteome</keyword>
<comment type="caution">
    <text evidence="1">The sequence shown here is derived from an EMBL/GenBank/DDBJ whole genome shotgun (WGS) entry which is preliminary data.</text>
</comment>
<evidence type="ECO:0000313" key="1">
    <source>
        <dbReference type="EMBL" id="KAI1904538.1"/>
    </source>
</evidence>